<dbReference type="InterPro" id="IPR029489">
    <property type="entry name" value="OGT/SEC/SPY_C"/>
</dbReference>
<keyword evidence="8" id="KW-1185">Reference proteome</keyword>
<evidence type="ECO:0000256" key="1">
    <source>
        <dbReference type="ARBA" id="ARBA00004922"/>
    </source>
</evidence>
<evidence type="ECO:0000256" key="5">
    <source>
        <dbReference type="ARBA" id="ARBA00022803"/>
    </source>
</evidence>
<dbReference type="Pfam" id="PF13844">
    <property type="entry name" value="Glyco_transf_41"/>
    <property type="match status" value="2"/>
</dbReference>
<dbReference type="PANTHER" id="PTHR44835:SF1">
    <property type="entry name" value="PROTEIN O-GLCNAC TRANSFERASE"/>
    <property type="match status" value="1"/>
</dbReference>
<proteinExistence type="predicted"/>
<dbReference type="EMBL" id="JAKKUT010000002">
    <property type="protein sequence ID" value="MDG2991435.1"/>
    <property type="molecule type" value="Genomic_DNA"/>
</dbReference>
<dbReference type="GO" id="GO:0016740">
    <property type="term" value="F:transferase activity"/>
    <property type="evidence" value="ECO:0007669"/>
    <property type="project" value="UniProtKB-KW"/>
</dbReference>
<evidence type="ECO:0000256" key="4">
    <source>
        <dbReference type="ARBA" id="ARBA00022737"/>
    </source>
</evidence>
<dbReference type="Gene3D" id="3.40.50.11380">
    <property type="match status" value="1"/>
</dbReference>
<comment type="pathway">
    <text evidence="1">Protein modification; protein glycosylation.</text>
</comment>
<comment type="caution">
    <text evidence="7">The sequence shown here is derived from an EMBL/GenBank/DDBJ whole genome shotgun (WGS) entry which is preliminary data.</text>
</comment>
<accession>A0ABT6F0P6</accession>
<evidence type="ECO:0000256" key="3">
    <source>
        <dbReference type="ARBA" id="ARBA00022679"/>
    </source>
</evidence>
<feature type="domain" description="O-GlcNAc transferase C-terminal" evidence="6">
    <location>
        <begin position="361"/>
        <end position="523"/>
    </location>
</feature>
<gene>
    <name evidence="7" type="ORF">L3556_10910</name>
</gene>
<reference evidence="7" key="2">
    <citation type="submission" date="2022-01" db="EMBL/GenBank/DDBJ databases">
        <authorList>
            <person name="Zivanovic Y."/>
            <person name="Moreira D."/>
            <person name="Lopez-Garcia P."/>
        </authorList>
    </citation>
    <scope>NUCLEOTIDE SEQUENCE</scope>
    <source>
        <strain evidence="7">G9</strain>
    </source>
</reference>
<dbReference type="RefSeq" id="WP_277867303.1">
    <property type="nucleotide sequence ID" value="NZ_JAKKUT010000002.1"/>
</dbReference>
<keyword evidence="3 7" id="KW-0808">Transferase</keyword>
<dbReference type="Proteomes" id="UP001154265">
    <property type="component" value="Unassembled WGS sequence"/>
</dbReference>
<sequence length="749" mass="86331">MNQATFEKQIEELILSKKYSHGLELCHEWFEVEPQNLKSYLYAGLCFLLNQNELDAQAAWMYALSEIDGNDSELKTQLLDLLERVAEDQKLTENHEIAWILRGYIHEFNHENINNLLKMAQLEILQTYQASDRLAVKQLCSLFEQDFILAFDLSLLLQTLSFILEKDSLSHQTFDFVRISANYILKHTPDKCNHLVPLLNQSVIRIRCVEDNAEVALWYAKLSFDLDSKNLTTLKLLSSIYIGVADYPNAIEIAEMAYENATQLIDQMFTKHLLLLALLGGGGYWQKAIQVYGTLKDLLHQLCDSGMHMNHSNEILSMSTPCFLFPHIEDQPKSNRLLSNKIASLSQTNLSRIYGDQPTHFSFASHDLRTLKTRPLRIGYLCSCFRTHPVGFLARWLIKNHDKEKFSIYIYFVAYQKQRFDPIQDWYEHQDVSTFRGDMNVMEIAQKIYGDQIDILIDLDSLTFHTSYEVMALKPSPVQLTWLGFDATGLPSMDYFLADPYVLPDDAQTYYAEKIWRLPHTYLAVEGFEISTPSLTRQSLEIANDAIVYFSGQRGNKRSPHLAQLQIKILNQVPNSYLLIKGKADQGAVQEFFYQLADGEEVNRERIKFLPFVATSEEHRANLAIADVILDTYPYNGATTTLEALWMEIPLVTRVGEQFSARNSYTFLVNAGVSEGIAWTDEEYVEWGIRLGTDEDLRKQVTWKLKKAKQYAPLWDAQQFTREVENAYEAMWNYYVTGNMELPQGHIIG</sequence>
<reference evidence="7" key="1">
    <citation type="journal article" date="2022" name="Genome Biol. Evol.">
        <title>A New Gene Family Diagnostic for Intracellular Biomineralization of Amorphous Ca Carbonates by Cyanobacteria.</title>
        <authorList>
            <person name="Benzerara K."/>
            <person name="Duprat E."/>
            <person name="Bitard-Feildel T."/>
            <person name="Caumes G."/>
            <person name="Cassier-Chauvat C."/>
            <person name="Chauvat F."/>
            <person name="Dezi M."/>
            <person name="Diop S.I."/>
            <person name="Gaschignard G."/>
            <person name="Gorgen S."/>
            <person name="Gugger M."/>
            <person name="Lopez-Garcia P."/>
            <person name="Millet M."/>
            <person name="Skouri-Panet F."/>
            <person name="Moreira D."/>
            <person name="Callebaut I."/>
        </authorList>
    </citation>
    <scope>NUCLEOTIDE SEQUENCE</scope>
    <source>
        <strain evidence="7">G9</strain>
    </source>
</reference>
<dbReference type="InterPro" id="IPR051939">
    <property type="entry name" value="Glycosyltr_41/O-GlcNAc_trsf"/>
</dbReference>
<feature type="domain" description="O-GlcNAc transferase C-terminal" evidence="6">
    <location>
        <begin position="536"/>
        <end position="723"/>
    </location>
</feature>
<organism evidence="7 8">
    <name type="scientific">Candidatus Synechococcus calcipolaris G9</name>
    <dbReference type="NCBI Taxonomy" id="1497997"/>
    <lineage>
        <taxon>Bacteria</taxon>
        <taxon>Bacillati</taxon>
        <taxon>Cyanobacteriota</taxon>
        <taxon>Cyanophyceae</taxon>
        <taxon>Synechococcales</taxon>
        <taxon>Synechococcaceae</taxon>
        <taxon>Synechococcus</taxon>
    </lineage>
</organism>
<keyword evidence="4" id="KW-0677">Repeat</keyword>
<dbReference type="Gene3D" id="3.40.50.2000">
    <property type="entry name" value="Glycogen Phosphorylase B"/>
    <property type="match status" value="1"/>
</dbReference>
<dbReference type="PANTHER" id="PTHR44835">
    <property type="entry name" value="UDP-N-ACETYLGLUCOSAMINE--PEPTIDE N-ACETYLGLUCOSAMINYLTRANSFERASE SPINDLY-RELATED"/>
    <property type="match status" value="1"/>
</dbReference>
<protein>
    <submittedName>
        <fullName evidence="7">O-linked N-acetylglucosamine transferase, SPINDLY family protein</fullName>
    </submittedName>
</protein>
<evidence type="ECO:0000259" key="6">
    <source>
        <dbReference type="Pfam" id="PF13844"/>
    </source>
</evidence>
<keyword evidence="5" id="KW-0802">TPR repeat</keyword>
<dbReference type="SUPFAM" id="SSF53756">
    <property type="entry name" value="UDP-Glycosyltransferase/glycogen phosphorylase"/>
    <property type="match status" value="1"/>
</dbReference>
<evidence type="ECO:0000313" key="7">
    <source>
        <dbReference type="EMBL" id="MDG2991435.1"/>
    </source>
</evidence>
<name>A0ABT6F0P6_9SYNE</name>
<evidence type="ECO:0000256" key="2">
    <source>
        <dbReference type="ARBA" id="ARBA00022676"/>
    </source>
</evidence>
<evidence type="ECO:0000313" key="8">
    <source>
        <dbReference type="Proteomes" id="UP001154265"/>
    </source>
</evidence>
<keyword evidence="2" id="KW-0328">Glycosyltransferase</keyword>